<dbReference type="PANTHER" id="PTHR43054:SF1">
    <property type="entry name" value="SCYLLO-INOSITOL 2-DEHYDROGENASE (NADP(+)) IOLU"/>
    <property type="match status" value="1"/>
</dbReference>
<dbReference type="SUPFAM" id="SSF55347">
    <property type="entry name" value="Glyceraldehyde-3-phosphate dehydrogenase-like, C-terminal domain"/>
    <property type="match status" value="1"/>
</dbReference>
<sequence>MVLNFGIIGTNWITESFIKCAEATKQWKLAAVYSRSEETARTFADKFSVKTVYTSIDSLVQDSNLDAVYVASPNSLHYSQAKTILQAKKHVILEKPATSTLAELQDLFKIAKENNVFLIEAYRHIQEVNYKLLRRVLFEEKKLGTIFGASLNFSMYSSRYNNVLDGETPNIFSLEMSGGSLVDMGVYPVTFALALFGKPKSQTYAPFICHTGADAGGFIVLQYEKFGVQIQQSKCFTSFAPTEVYGENGTISLNSVTDIASVKFWDRKTKQTEELAEKKVDLNLQEEAEEFARIINNKDVDAAAKLEQLSYDIVSVTSDLRRQNGILYPADKA</sequence>
<evidence type="ECO:0000259" key="2">
    <source>
        <dbReference type="Pfam" id="PF01408"/>
    </source>
</evidence>
<dbReference type="STRING" id="1043003.A0A074W8S8"/>
<dbReference type="Pfam" id="PF01408">
    <property type="entry name" value="GFO_IDH_MocA"/>
    <property type="match status" value="1"/>
</dbReference>
<dbReference type="InterPro" id="IPR000683">
    <property type="entry name" value="Gfo/Idh/MocA-like_OxRdtase_N"/>
</dbReference>
<evidence type="ECO:0000259" key="3">
    <source>
        <dbReference type="Pfam" id="PF22725"/>
    </source>
</evidence>
<name>A0A074W8S8_AURM1</name>
<keyword evidence="5" id="KW-1185">Reference proteome</keyword>
<dbReference type="EMBL" id="KL584851">
    <property type="protein sequence ID" value="KEQ58956.1"/>
    <property type="molecule type" value="Genomic_DNA"/>
</dbReference>
<dbReference type="RefSeq" id="XP_040875979.1">
    <property type="nucleotide sequence ID" value="XM_041027035.1"/>
</dbReference>
<dbReference type="Proteomes" id="UP000030672">
    <property type="component" value="Unassembled WGS sequence"/>
</dbReference>
<evidence type="ECO:0000256" key="1">
    <source>
        <dbReference type="ARBA" id="ARBA00010928"/>
    </source>
</evidence>
<feature type="domain" description="GFO/IDH/MocA-like oxidoreductase" evidence="3">
    <location>
        <begin position="137"/>
        <end position="251"/>
    </location>
</feature>
<organism evidence="4 5">
    <name type="scientific">Aureobasidium melanogenum (strain CBS 110374)</name>
    <name type="common">Aureobasidium pullulans var. melanogenum</name>
    <dbReference type="NCBI Taxonomy" id="1043003"/>
    <lineage>
        <taxon>Eukaryota</taxon>
        <taxon>Fungi</taxon>
        <taxon>Dikarya</taxon>
        <taxon>Ascomycota</taxon>
        <taxon>Pezizomycotina</taxon>
        <taxon>Dothideomycetes</taxon>
        <taxon>Dothideomycetidae</taxon>
        <taxon>Dothideales</taxon>
        <taxon>Saccotheciaceae</taxon>
        <taxon>Aureobasidium</taxon>
    </lineage>
</organism>
<feature type="domain" description="Gfo/Idh/MocA-like oxidoreductase N-terminal" evidence="2">
    <location>
        <begin position="3"/>
        <end position="120"/>
    </location>
</feature>
<proteinExistence type="inferred from homology"/>
<accession>A0A074W8S8</accession>
<dbReference type="GeneID" id="63920408"/>
<gene>
    <name evidence="4" type="ORF">M437DRAFT_78703</name>
</gene>
<dbReference type="PANTHER" id="PTHR43054">
    <property type="match status" value="1"/>
</dbReference>
<dbReference type="GO" id="GO:0000166">
    <property type="term" value="F:nucleotide binding"/>
    <property type="evidence" value="ECO:0007669"/>
    <property type="project" value="InterPro"/>
</dbReference>
<dbReference type="InterPro" id="IPR036291">
    <property type="entry name" value="NAD(P)-bd_dom_sf"/>
</dbReference>
<dbReference type="SUPFAM" id="SSF51735">
    <property type="entry name" value="NAD(P)-binding Rossmann-fold domains"/>
    <property type="match status" value="1"/>
</dbReference>
<dbReference type="Gene3D" id="3.40.50.720">
    <property type="entry name" value="NAD(P)-binding Rossmann-like Domain"/>
    <property type="match status" value="1"/>
</dbReference>
<dbReference type="HOGENOM" id="CLU_023194_7_0_1"/>
<reference evidence="4 5" key="1">
    <citation type="journal article" date="2014" name="BMC Genomics">
        <title>Genome sequencing of four Aureobasidium pullulans varieties: biotechnological potential, stress tolerance, and description of new species.</title>
        <authorList>
            <person name="Gostin Ar C."/>
            <person name="Ohm R.A."/>
            <person name="Kogej T."/>
            <person name="Sonjak S."/>
            <person name="Turk M."/>
            <person name="Zajc J."/>
            <person name="Zalar P."/>
            <person name="Grube M."/>
            <person name="Sun H."/>
            <person name="Han J."/>
            <person name="Sharma A."/>
            <person name="Chiniquy J."/>
            <person name="Ngan C.Y."/>
            <person name="Lipzen A."/>
            <person name="Barry K."/>
            <person name="Grigoriev I.V."/>
            <person name="Gunde-Cimerman N."/>
        </authorList>
    </citation>
    <scope>NUCLEOTIDE SEQUENCE [LARGE SCALE GENOMIC DNA]</scope>
    <source>
        <strain evidence="4 5">CBS 110374</strain>
    </source>
</reference>
<evidence type="ECO:0000313" key="5">
    <source>
        <dbReference type="Proteomes" id="UP000030672"/>
    </source>
</evidence>
<dbReference type="AlphaFoldDB" id="A0A074W8S8"/>
<dbReference type="Gene3D" id="3.30.360.10">
    <property type="entry name" value="Dihydrodipicolinate Reductase, domain 2"/>
    <property type="match status" value="1"/>
</dbReference>
<dbReference type="InterPro" id="IPR055170">
    <property type="entry name" value="GFO_IDH_MocA-like_dom"/>
</dbReference>
<evidence type="ECO:0000313" key="4">
    <source>
        <dbReference type="EMBL" id="KEQ58956.1"/>
    </source>
</evidence>
<protein>
    <submittedName>
        <fullName evidence="4">NAD(P)-binding protein</fullName>
    </submittedName>
</protein>
<dbReference type="Pfam" id="PF22725">
    <property type="entry name" value="GFO_IDH_MocA_C3"/>
    <property type="match status" value="1"/>
</dbReference>
<comment type="similarity">
    <text evidence="1">Belongs to the Gfo/Idh/MocA family.</text>
</comment>